<comment type="similarity">
    <text evidence="2 10">Belongs to the gluconokinase GntK/GntV family.</text>
</comment>
<dbReference type="InterPro" id="IPR031322">
    <property type="entry name" value="Shikimate/glucono_kinase"/>
</dbReference>
<keyword evidence="7 10" id="KW-0067">ATP-binding</keyword>
<keyword evidence="12" id="KW-1185">Reference proteome</keyword>
<dbReference type="InterPro" id="IPR027417">
    <property type="entry name" value="P-loop_NTPase"/>
</dbReference>
<dbReference type="AlphaFoldDB" id="A0A8H2PUA2"/>
<dbReference type="EC" id="2.7.1.12" evidence="3 10"/>
<organism evidence="11 12">
    <name type="scientific">Rhodoglobus vestalii</name>
    <dbReference type="NCBI Taxonomy" id="193384"/>
    <lineage>
        <taxon>Bacteria</taxon>
        <taxon>Bacillati</taxon>
        <taxon>Actinomycetota</taxon>
        <taxon>Actinomycetes</taxon>
        <taxon>Micrococcales</taxon>
        <taxon>Microbacteriaceae</taxon>
        <taxon>Rhodoglobus</taxon>
    </lineage>
</organism>
<comment type="caution">
    <text evidence="11">The sequence shown here is derived from an EMBL/GenBank/DDBJ whole genome shotgun (WGS) entry which is preliminary data.</text>
</comment>
<dbReference type="FunFam" id="3.40.50.300:FF:000522">
    <property type="entry name" value="Gluconokinase"/>
    <property type="match status" value="1"/>
</dbReference>
<accession>A0A8H2PUA2</accession>
<keyword evidence="6 10" id="KW-0418">Kinase</keyword>
<keyword evidence="8" id="KW-0311">Gluconate utilization</keyword>
<dbReference type="GO" id="GO:0005524">
    <property type="term" value="F:ATP binding"/>
    <property type="evidence" value="ECO:0007669"/>
    <property type="project" value="UniProtKB-KW"/>
</dbReference>
<evidence type="ECO:0000313" key="12">
    <source>
        <dbReference type="Proteomes" id="UP000316560"/>
    </source>
</evidence>
<dbReference type="OrthoDB" id="9795716at2"/>
<evidence type="ECO:0000256" key="8">
    <source>
        <dbReference type="ARBA" id="ARBA00023064"/>
    </source>
</evidence>
<evidence type="ECO:0000256" key="4">
    <source>
        <dbReference type="ARBA" id="ARBA00022679"/>
    </source>
</evidence>
<reference evidence="11 12" key="1">
    <citation type="submission" date="2019-06" db="EMBL/GenBank/DDBJ databases">
        <title>Sequencing the genomes of 1000 actinobacteria strains.</title>
        <authorList>
            <person name="Klenk H.-P."/>
        </authorList>
    </citation>
    <scope>NUCLEOTIDE SEQUENCE [LARGE SCALE GENOMIC DNA]</scope>
    <source>
        <strain evidence="11 12">DSM 21947</strain>
    </source>
</reference>
<dbReference type="Gene3D" id="3.40.50.300">
    <property type="entry name" value="P-loop containing nucleotide triphosphate hydrolases"/>
    <property type="match status" value="1"/>
</dbReference>
<dbReference type="PANTHER" id="PTHR43442:SF3">
    <property type="entry name" value="GLUCONOKINASE-RELATED"/>
    <property type="match status" value="1"/>
</dbReference>
<dbReference type="EMBL" id="VFRA01000001">
    <property type="protein sequence ID" value="TQO20271.1"/>
    <property type="molecule type" value="Genomic_DNA"/>
</dbReference>
<evidence type="ECO:0000256" key="5">
    <source>
        <dbReference type="ARBA" id="ARBA00022741"/>
    </source>
</evidence>
<evidence type="ECO:0000256" key="2">
    <source>
        <dbReference type="ARBA" id="ARBA00008420"/>
    </source>
</evidence>
<comment type="catalytic activity">
    <reaction evidence="9 10">
        <text>D-gluconate + ATP = 6-phospho-D-gluconate + ADP + H(+)</text>
        <dbReference type="Rhea" id="RHEA:19433"/>
        <dbReference type="ChEBI" id="CHEBI:15378"/>
        <dbReference type="ChEBI" id="CHEBI:18391"/>
        <dbReference type="ChEBI" id="CHEBI:30616"/>
        <dbReference type="ChEBI" id="CHEBI:58759"/>
        <dbReference type="ChEBI" id="CHEBI:456216"/>
        <dbReference type="EC" id="2.7.1.12"/>
    </reaction>
</comment>
<gene>
    <name evidence="11" type="ORF">FB472_1896</name>
</gene>
<dbReference type="SUPFAM" id="SSF52540">
    <property type="entry name" value="P-loop containing nucleoside triphosphate hydrolases"/>
    <property type="match status" value="1"/>
</dbReference>
<dbReference type="NCBIfam" id="TIGR01313">
    <property type="entry name" value="therm_gnt_kin"/>
    <property type="match status" value="1"/>
</dbReference>
<evidence type="ECO:0000256" key="9">
    <source>
        <dbReference type="ARBA" id="ARBA00048090"/>
    </source>
</evidence>
<dbReference type="Pfam" id="PF01202">
    <property type="entry name" value="SKI"/>
    <property type="match status" value="1"/>
</dbReference>
<comment type="pathway">
    <text evidence="1">Carbohydrate acid metabolism.</text>
</comment>
<dbReference type="CDD" id="cd02021">
    <property type="entry name" value="GntK"/>
    <property type="match status" value="1"/>
</dbReference>
<dbReference type="Proteomes" id="UP000316560">
    <property type="component" value="Unassembled WGS sequence"/>
</dbReference>
<protein>
    <recommendedName>
        <fullName evidence="3 10">Gluconokinase</fullName>
        <ecNumber evidence="3 10">2.7.1.12</ecNumber>
    </recommendedName>
</protein>
<dbReference type="GO" id="GO:0046316">
    <property type="term" value="F:gluconokinase activity"/>
    <property type="evidence" value="ECO:0007669"/>
    <property type="project" value="UniProtKB-EC"/>
</dbReference>
<evidence type="ECO:0000256" key="1">
    <source>
        <dbReference type="ARBA" id="ARBA00004761"/>
    </source>
</evidence>
<dbReference type="PANTHER" id="PTHR43442">
    <property type="entry name" value="GLUCONOKINASE-RELATED"/>
    <property type="match status" value="1"/>
</dbReference>
<evidence type="ECO:0000256" key="7">
    <source>
        <dbReference type="ARBA" id="ARBA00022840"/>
    </source>
</evidence>
<evidence type="ECO:0000313" key="11">
    <source>
        <dbReference type="EMBL" id="TQO20271.1"/>
    </source>
</evidence>
<dbReference type="GO" id="GO:0019521">
    <property type="term" value="P:D-gluconate metabolic process"/>
    <property type="evidence" value="ECO:0007669"/>
    <property type="project" value="UniProtKB-KW"/>
</dbReference>
<name>A0A8H2PUA2_9MICO</name>
<dbReference type="GO" id="GO:0005737">
    <property type="term" value="C:cytoplasm"/>
    <property type="evidence" value="ECO:0007669"/>
    <property type="project" value="TreeGrafter"/>
</dbReference>
<evidence type="ECO:0000256" key="10">
    <source>
        <dbReference type="RuleBase" id="RU363066"/>
    </source>
</evidence>
<proteinExistence type="inferred from homology"/>
<sequence>MGVSGSGKSTVGWGIGQALSVPFIDADELHPASNVQKMAAGIPLIDEDRWPWLALVGAELAAHQATGAVVACSALKRSYRAAIRAQAPQAQFVLLDGSPELLASRIGGRGGHFMPPALLKSQLATLERFAEDEAGIVVDIAEPPCTVIAHAVSLLTAGN</sequence>
<keyword evidence="4 10" id="KW-0808">Transferase</keyword>
<keyword evidence="5 10" id="KW-0547">Nucleotide-binding</keyword>
<evidence type="ECO:0000256" key="3">
    <source>
        <dbReference type="ARBA" id="ARBA00012054"/>
    </source>
</evidence>
<evidence type="ECO:0000256" key="6">
    <source>
        <dbReference type="ARBA" id="ARBA00022777"/>
    </source>
</evidence>
<dbReference type="InterPro" id="IPR006001">
    <property type="entry name" value="Therm_gnt_kin"/>
</dbReference>